<keyword evidence="6 7" id="KW-0472">Membrane</keyword>
<feature type="transmembrane region" description="Helical" evidence="7">
    <location>
        <begin position="90"/>
        <end position="119"/>
    </location>
</feature>
<keyword evidence="10" id="KW-1185">Reference proteome</keyword>
<feature type="transmembrane region" description="Helical" evidence="7">
    <location>
        <begin position="323"/>
        <end position="343"/>
    </location>
</feature>
<dbReference type="InterPro" id="IPR050171">
    <property type="entry name" value="MFS_Transporters"/>
</dbReference>
<dbReference type="InterPro" id="IPR036259">
    <property type="entry name" value="MFS_trans_sf"/>
</dbReference>
<protein>
    <submittedName>
        <fullName evidence="9">MFS transporter</fullName>
    </submittedName>
</protein>
<comment type="subcellular location">
    <subcellularLocation>
        <location evidence="1">Cell membrane</location>
        <topology evidence="1">Multi-pass membrane protein</topology>
    </subcellularLocation>
</comment>
<evidence type="ECO:0000256" key="3">
    <source>
        <dbReference type="ARBA" id="ARBA00022475"/>
    </source>
</evidence>
<evidence type="ECO:0000259" key="8">
    <source>
        <dbReference type="PROSITE" id="PS50850"/>
    </source>
</evidence>
<reference evidence="10" key="1">
    <citation type="submission" date="2018-12" db="EMBL/GenBank/DDBJ databases">
        <title>Tengunoibacter tsumagoiensis gen. nov., sp. nov., Dictyobacter kobayashii sp. nov., D. alpinus sp. nov., and D. joshuensis sp. nov. and description of Dictyobacteraceae fam. nov. within the order Ktedonobacterales isolated from Tengu-no-mugimeshi.</title>
        <authorList>
            <person name="Wang C.M."/>
            <person name="Zheng Y."/>
            <person name="Sakai Y."/>
            <person name="Toyoda A."/>
            <person name="Minakuchi Y."/>
            <person name="Abe K."/>
            <person name="Yokota A."/>
            <person name="Yabe S."/>
        </authorList>
    </citation>
    <scope>NUCLEOTIDE SEQUENCE [LARGE SCALE GENOMIC DNA]</scope>
    <source>
        <strain evidence="10">S-27</strain>
    </source>
</reference>
<feature type="transmembrane region" description="Helical" evidence="7">
    <location>
        <begin position="364"/>
        <end position="386"/>
    </location>
</feature>
<dbReference type="PROSITE" id="PS50850">
    <property type="entry name" value="MFS"/>
    <property type="match status" value="1"/>
</dbReference>
<accession>A0A401ZPU7</accession>
<feature type="domain" description="Major facilitator superfamily (MFS) profile" evidence="8">
    <location>
        <begin position="1"/>
        <end position="419"/>
    </location>
</feature>
<evidence type="ECO:0000256" key="6">
    <source>
        <dbReference type="ARBA" id="ARBA00023136"/>
    </source>
</evidence>
<comment type="caution">
    <text evidence="9">The sequence shown here is derived from an EMBL/GenBank/DDBJ whole genome shotgun (WGS) entry which is preliminary data.</text>
</comment>
<evidence type="ECO:0000313" key="10">
    <source>
        <dbReference type="Proteomes" id="UP000287224"/>
    </source>
</evidence>
<dbReference type="GO" id="GO:0022857">
    <property type="term" value="F:transmembrane transporter activity"/>
    <property type="evidence" value="ECO:0007669"/>
    <property type="project" value="InterPro"/>
</dbReference>
<dbReference type="InterPro" id="IPR020846">
    <property type="entry name" value="MFS_dom"/>
</dbReference>
<evidence type="ECO:0000256" key="2">
    <source>
        <dbReference type="ARBA" id="ARBA00022448"/>
    </source>
</evidence>
<evidence type="ECO:0000313" key="9">
    <source>
        <dbReference type="EMBL" id="GCE08891.1"/>
    </source>
</evidence>
<dbReference type="AlphaFoldDB" id="A0A401ZPU7"/>
<name>A0A401ZPU7_9CHLR</name>
<keyword evidence="2" id="KW-0813">Transport</keyword>
<dbReference type="EMBL" id="BIFQ01000002">
    <property type="protein sequence ID" value="GCE08891.1"/>
    <property type="molecule type" value="Genomic_DNA"/>
</dbReference>
<dbReference type="PANTHER" id="PTHR23517">
    <property type="entry name" value="RESISTANCE PROTEIN MDTM, PUTATIVE-RELATED-RELATED"/>
    <property type="match status" value="1"/>
</dbReference>
<dbReference type="GO" id="GO:0005886">
    <property type="term" value="C:plasma membrane"/>
    <property type="evidence" value="ECO:0007669"/>
    <property type="project" value="UniProtKB-SubCell"/>
</dbReference>
<dbReference type="InterPro" id="IPR011701">
    <property type="entry name" value="MFS"/>
</dbReference>
<sequence length="422" mass="45665">MRAASRLSFVLLGFYLGEHFSSATLVALVLEAFYISELALAPISGSLSDRLGRKPFLILAPIMGAIAAFCLLLAACFFPRPDASHIDLHLVLLLLFILCGRLLEGAMTALNAPACLGYITDMTVGSDRLRARVMTAFEVATVGGLALAIPCGGQLSKWLGYWGFLVVIGLHVLNLLIVLFGIEESQYRSRLSRHHGSLMESLKLLRNKYIFTFLPAWLSINTLVGAWITLIIIMLTYPNPAADLRHPHQLLYGGFGKDSATLALGCFGLFFLAGMGAWMLILPRMRRTTVMIIGLVGLSLCVITLTIINGLGENMSDLTRNAWTVLWTLLPIVVFGVVLLSGFTPASLTQMASISERMAGKRGAVMGIYSVVLGLGQFIGASIGGLTVDLAGFYGLMGFSVVLGILSLISVLYMRVHRHDLP</sequence>
<dbReference type="Pfam" id="PF07690">
    <property type="entry name" value="MFS_1"/>
    <property type="match status" value="1"/>
</dbReference>
<evidence type="ECO:0000256" key="1">
    <source>
        <dbReference type="ARBA" id="ARBA00004651"/>
    </source>
</evidence>
<organism evidence="9 10">
    <name type="scientific">Dictyobacter aurantiacus</name>
    <dbReference type="NCBI Taxonomy" id="1936993"/>
    <lineage>
        <taxon>Bacteria</taxon>
        <taxon>Bacillati</taxon>
        <taxon>Chloroflexota</taxon>
        <taxon>Ktedonobacteria</taxon>
        <taxon>Ktedonobacterales</taxon>
        <taxon>Dictyobacteraceae</taxon>
        <taxon>Dictyobacter</taxon>
    </lineage>
</organism>
<proteinExistence type="predicted"/>
<feature type="transmembrane region" description="Helical" evidence="7">
    <location>
        <begin position="289"/>
        <end position="311"/>
    </location>
</feature>
<feature type="transmembrane region" description="Helical" evidence="7">
    <location>
        <begin position="392"/>
        <end position="414"/>
    </location>
</feature>
<gene>
    <name evidence="9" type="ORF">KDAU_62200</name>
</gene>
<dbReference type="SUPFAM" id="SSF103473">
    <property type="entry name" value="MFS general substrate transporter"/>
    <property type="match status" value="1"/>
</dbReference>
<evidence type="ECO:0000256" key="5">
    <source>
        <dbReference type="ARBA" id="ARBA00022989"/>
    </source>
</evidence>
<feature type="transmembrane region" description="Helical" evidence="7">
    <location>
        <begin position="209"/>
        <end position="237"/>
    </location>
</feature>
<feature type="transmembrane region" description="Helical" evidence="7">
    <location>
        <begin position="56"/>
        <end position="78"/>
    </location>
</feature>
<evidence type="ECO:0000256" key="7">
    <source>
        <dbReference type="SAM" id="Phobius"/>
    </source>
</evidence>
<feature type="transmembrane region" description="Helical" evidence="7">
    <location>
        <begin position="161"/>
        <end position="182"/>
    </location>
</feature>
<feature type="transmembrane region" description="Helical" evidence="7">
    <location>
        <begin position="260"/>
        <end position="282"/>
    </location>
</feature>
<keyword evidence="4 7" id="KW-0812">Transmembrane</keyword>
<evidence type="ECO:0000256" key="4">
    <source>
        <dbReference type="ARBA" id="ARBA00022692"/>
    </source>
</evidence>
<dbReference type="Gene3D" id="1.20.1250.20">
    <property type="entry name" value="MFS general substrate transporter like domains"/>
    <property type="match status" value="1"/>
</dbReference>
<keyword evidence="5 7" id="KW-1133">Transmembrane helix</keyword>
<dbReference type="Proteomes" id="UP000287224">
    <property type="component" value="Unassembled WGS sequence"/>
</dbReference>
<keyword evidence="3" id="KW-1003">Cell membrane</keyword>